<comment type="cofactor">
    <cofactor evidence="1">
        <name>pyridoxal 5'-phosphate</name>
        <dbReference type="ChEBI" id="CHEBI:597326"/>
    </cofactor>
</comment>
<dbReference type="KEGG" id="amd:AMED_4033"/>
<dbReference type="InterPro" id="IPR001926">
    <property type="entry name" value="TrpB-like_PALP"/>
</dbReference>
<dbReference type="AlphaFoldDB" id="A0A0H3D4B9"/>
<gene>
    <name evidence="4" type="primary">cysK</name>
    <name evidence="4" type="ordered locus">AMED_4033</name>
</gene>
<evidence type="ECO:0000313" key="4">
    <source>
        <dbReference type="EMBL" id="ADJ45810.1"/>
    </source>
</evidence>
<evidence type="ECO:0000256" key="1">
    <source>
        <dbReference type="ARBA" id="ARBA00001933"/>
    </source>
</evidence>
<keyword evidence="2" id="KW-0663">Pyridoxal phosphate</keyword>
<dbReference type="CDD" id="cd01561">
    <property type="entry name" value="CBS_like"/>
    <property type="match status" value="1"/>
</dbReference>
<name>A0A0H3D4B9_AMYMU</name>
<evidence type="ECO:0000313" key="5">
    <source>
        <dbReference type="Proteomes" id="UP000000328"/>
    </source>
</evidence>
<protein>
    <submittedName>
        <fullName evidence="4">Cysteine synthase</fullName>
    </submittedName>
</protein>
<feature type="domain" description="Tryptophan synthase beta chain-like PALP" evidence="3">
    <location>
        <begin position="21"/>
        <end position="279"/>
    </location>
</feature>
<dbReference type="PATRIC" id="fig|749927.5.peg.4171"/>
<accession>A0A0H3D4B9</accession>
<dbReference type="Proteomes" id="UP000000328">
    <property type="component" value="Chromosome"/>
</dbReference>
<dbReference type="EMBL" id="CP002000">
    <property type="protein sequence ID" value="ADJ45810.1"/>
    <property type="molecule type" value="Genomic_DNA"/>
</dbReference>
<dbReference type="RefSeq" id="WP_013225882.1">
    <property type="nucleotide sequence ID" value="NC_014318.1"/>
</dbReference>
<sequence length="325" mass="35481">MQVITRPEEFDVTDLYVDLRHIVDRRVLMKCEGFNFARSSKLKPALEMVALAERAGVLRPGSTIVETSSGNLGVALSLVAASRGYRFVCVTDPRSTLLTRQLMQNLGTEVLVAPDPAAGLRLVRRLCAENDGYTWLDQYVNAGNWMAHFRSTGPDILRTVPDLDVLFVGVGSAGTLTGCARYLRQVRPQVRIVAVECVGPGPRAARRSTALRTSVRFPVIDMSLVDDLVRVDEAAAIRECRRLALRGFLLGGGSGMVLAGALGWLEENDAGGAEPTAVVISPDLGDRYLDTIYQDQWVKDNYGPEALLDGAEPDSRYAKTLFEVP</sequence>
<reference evidence="4 5" key="1">
    <citation type="journal article" date="2010" name="Cell Res.">
        <title>Complete genome sequence of the rifamycin SV-producing Amycolatopsis mediterranei U32 revealed its genetic characteristics in phylogeny and metabolism.</title>
        <authorList>
            <person name="Zhao W."/>
            <person name="Zhong Y."/>
            <person name="Yuan H."/>
            <person name="Wang J."/>
            <person name="Zheng H."/>
            <person name="Wang Y."/>
            <person name="Cen X."/>
            <person name="Xu F."/>
            <person name="Bai J."/>
            <person name="Han X."/>
            <person name="Lu G."/>
            <person name="Zhu Y."/>
            <person name="Shao Z."/>
            <person name="Yan H."/>
            <person name="Li C."/>
            <person name="Peng N."/>
            <person name="Zhang Z."/>
            <person name="Zhang Y."/>
            <person name="Lin W."/>
            <person name="Fan Y."/>
            <person name="Qin Z."/>
            <person name="Hu Y."/>
            <person name="Zhu B."/>
            <person name="Wang S."/>
            <person name="Ding X."/>
            <person name="Zhao G.P."/>
        </authorList>
    </citation>
    <scope>NUCLEOTIDE SEQUENCE [LARGE SCALE GENOMIC DNA]</scope>
    <source>
        <strain evidence="5">U-32</strain>
    </source>
</reference>
<dbReference type="GeneID" id="92871766"/>
<dbReference type="Gene3D" id="3.40.50.1100">
    <property type="match status" value="2"/>
</dbReference>
<dbReference type="OrthoDB" id="5176350at2"/>
<dbReference type="eggNOG" id="COG0031">
    <property type="taxonomic scope" value="Bacteria"/>
</dbReference>
<dbReference type="HOGENOM" id="CLU_021018_1_0_11"/>
<evidence type="ECO:0000259" key="3">
    <source>
        <dbReference type="Pfam" id="PF00291"/>
    </source>
</evidence>
<dbReference type="GO" id="GO:1901605">
    <property type="term" value="P:alpha-amino acid metabolic process"/>
    <property type="evidence" value="ECO:0007669"/>
    <property type="project" value="UniProtKB-ARBA"/>
</dbReference>
<organism evidence="4 5">
    <name type="scientific">Amycolatopsis mediterranei (strain U-32)</name>
    <dbReference type="NCBI Taxonomy" id="749927"/>
    <lineage>
        <taxon>Bacteria</taxon>
        <taxon>Bacillati</taxon>
        <taxon>Actinomycetota</taxon>
        <taxon>Actinomycetes</taxon>
        <taxon>Pseudonocardiales</taxon>
        <taxon>Pseudonocardiaceae</taxon>
        <taxon>Amycolatopsis</taxon>
    </lineage>
</organism>
<dbReference type="InterPro" id="IPR050214">
    <property type="entry name" value="Cys_Synth/Cystath_Beta-Synth"/>
</dbReference>
<dbReference type="Pfam" id="PF00291">
    <property type="entry name" value="PALP"/>
    <property type="match status" value="1"/>
</dbReference>
<evidence type="ECO:0000256" key="2">
    <source>
        <dbReference type="ARBA" id="ARBA00022898"/>
    </source>
</evidence>
<dbReference type="PANTHER" id="PTHR10314">
    <property type="entry name" value="CYSTATHIONINE BETA-SYNTHASE"/>
    <property type="match status" value="1"/>
</dbReference>
<proteinExistence type="predicted"/>
<dbReference type="InterPro" id="IPR036052">
    <property type="entry name" value="TrpB-like_PALP_sf"/>
</dbReference>
<dbReference type="SUPFAM" id="SSF53686">
    <property type="entry name" value="Tryptophan synthase beta subunit-like PLP-dependent enzymes"/>
    <property type="match status" value="1"/>
</dbReference>